<feature type="non-terminal residue" evidence="25">
    <location>
        <position position="1"/>
    </location>
</feature>
<evidence type="ECO:0000256" key="19">
    <source>
        <dbReference type="ARBA" id="ARBA00023242"/>
    </source>
</evidence>
<dbReference type="CDD" id="cd21979">
    <property type="entry name" value="HMG-box_HMGB_rpt2"/>
    <property type="match status" value="1"/>
</dbReference>
<evidence type="ECO:0000256" key="3">
    <source>
        <dbReference type="ARBA" id="ARBA00004496"/>
    </source>
</evidence>
<keyword evidence="9" id="KW-0399">Innate immunity</keyword>
<evidence type="ECO:0000256" key="8">
    <source>
        <dbReference type="ARBA" id="ARBA00022525"/>
    </source>
</evidence>
<keyword evidence="11" id="KW-0391">Immunity</keyword>
<dbReference type="GO" id="GO:0006954">
    <property type="term" value="P:inflammatory response"/>
    <property type="evidence" value="ECO:0007669"/>
    <property type="project" value="UniProtKB-KW"/>
</dbReference>
<evidence type="ECO:0000256" key="2">
    <source>
        <dbReference type="ARBA" id="ARBA00004286"/>
    </source>
</evidence>
<dbReference type="Pfam" id="PF09011">
    <property type="entry name" value="HMG_box_2"/>
    <property type="match status" value="1"/>
</dbReference>
<evidence type="ECO:0000256" key="15">
    <source>
        <dbReference type="ARBA" id="ARBA00023157"/>
    </source>
</evidence>
<dbReference type="GO" id="GO:0005576">
    <property type="term" value="C:extracellular region"/>
    <property type="evidence" value="ECO:0007669"/>
    <property type="project" value="UniProtKB-SubCell"/>
</dbReference>
<feature type="DNA-binding region" description="HMG box" evidence="22">
    <location>
        <begin position="9"/>
        <end position="79"/>
    </location>
</feature>
<evidence type="ECO:0000256" key="17">
    <source>
        <dbReference type="ARBA" id="ARBA00023172"/>
    </source>
</evidence>
<feature type="domain" description="HMG box" evidence="24">
    <location>
        <begin position="9"/>
        <end position="79"/>
    </location>
</feature>
<proteinExistence type="inferred from homology"/>
<evidence type="ECO:0000256" key="9">
    <source>
        <dbReference type="ARBA" id="ARBA00022588"/>
    </source>
</evidence>
<evidence type="ECO:0000256" key="14">
    <source>
        <dbReference type="ARBA" id="ARBA00023125"/>
    </source>
</evidence>
<evidence type="ECO:0000313" key="25">
    <source>
        <dbReference type="EMBL" id="KAI5609271.1"/>
    </source>
</evidence>
<keyword evidence="16" id="KW-0804">Transcription</keyword>
<dbReference type="PROSITE" id="PS50118">
    <property type="entry name" value="HMG_BOX_2"/>
    <property type="match status" value="2"/>
</dbReference>
<feature type="region of interest" description="Disordered" evidence="23">
    <location>
        <begin position="163"/>
        <end position="217"/>
    </location>
</feature>
<evidence type="ECO:0000256" key="22">
    <source>
        <dbReference type="PROSITE-ProRule" id="PRU00267"/>
    </source>
</evidence>
<evidence type="ECO:0000256" key="13">
    <source>
        <dbReference type="ARBA" id="ARBA00023097"/>
    </source>
</evidence>
<dbReference type="GO" id="GO:0005737">
    <property type="term" value="C:cytoplasm"/>
    <property type="evidence" value="ECO:0007669"/>
    <property type="project" value="UniProtKB-SubCell"/>
</dbReference>
<evidence type="ECO:0000313" key="26">
    <source>
        <dbReference type="Proteomes" id="UP001205998"/>
    </source>
</evidence>
<keyword evidence="17" id="KW-0233">DNA recombination</keyword>
<feature type="region of interest" description="Disordered" evidence="23">
    <location>
        <begin position="71"/>
        <end position="103"/>
    </location>
</feature>
<feature type="non-terminal residue" evidence="25">
    <location>
        <position position="217"/>
    </location>
</feature>
<dbReference type="GO" id="GO:0005634">
    <property type="term" value="C:nucleus"/>
    <property type="evidence" value="ECO:0007669"/>
    <property type="project" value="UniProtKB-SubCell"/>
</dbReference>
<dbReference type="Proteomes" id="UP001205998">
    <property type="component" value="Unassembled WGS sequence"/>
</dbReference>
<dbReference type="GO" id="GO:0006357">
    <property type="term" value="P:regulation of transcription by RNA polymerase II"/>
    <property type="evidence" value="ECO:0007669"/>
    <property type="project" value="TreeGrafter"/>
</dbReference>
<evidence type="ECO:0000256" key="11">
    <source>
        <dbReference type="ARBA" id="ARBA00022859"/>
    </source>
</evidence>
<dbReference type="PRINTS" id="PR00886">
    <property type="entry name" value="HIGHMOBLTY12"/>
</dbReference>
<evidence type="ECO:0000256" key="21">
    <source>
        <dbReference type="ARBA" id="ARBA00041514"/>
    </source>
</evidence>
<accession>A0AAD5A3W6</accession>
<keyword evidence="12" id="KW-0805">Transcription regulation</keyword>
<dbReference type="PANTHER" id="PTHR48112">
    <property type="entry name" value="HIGH MOBILITY GROUP PROTEIN DSP1"/>
    <property type="match status" value="1"/>
</dbReference>
<evidence type="ECO:0000256" key="7">
    <source>
        <dbReference type="ARBA" id="ARBA00022490"/>
    </source>
</evidence>
<feature type="domain" description="HMG box" evidence="24">
    <location>
        <begin position="97"/>
        <end position="165"/>
    </location>
</feature>
<evidence type="ECO:0000256" key="20">
    <source>
        <dbReference type="ARBA" id="ARBA00040400"/>
    </source>
</evidence>
<keyword evidence="15" id="KW-1015">Disulfide bond</keyword>
<sequence>VMVKDVNKPKGRTSAYAFFVVNCREEHKKKSPETSVNFGKFSKTCSELWKTLSATDKKKFEDQAKVDKDRYDREMKNYIPPKGMGKRERKKKDPNAPKRPPSAFFVFCSEHRPTVKGEYPGLSIGDLAKKLAEMWGKQSPKDRTPYEQKAAALRQKYEKDMAAYRARGGAGGGGGAPKRGPGRSAGSKKVVVEADDDDDDEEDEDDEEEDDDEEDDD</sequence>
<feature type="compositionally biased region" description="Gly residues" evidence="23">
    <location>
        <begin position="168"/>
        <end position="177"/>
    </location>
</feature>
<reference evidence="25" key="1">
    <citation type="submission" date="2018-07" db="EMBL/GenBank/DDBJ databases">
        <title>Comparative genomics of catfishes provides insights into carnivory and benthic adaptation.</title>
        <authorList>
            <person name="Zhang Y."/>
            <person name="Wang D."/>
            <person name="Peng Z."/>
            <person name="Zheng S."/>
            <person name="Shao F."/>
            <person name="Tao W."/>
        </authorList>
    </citation>
    <scope>NUCLEOTIDE SEQUENCE</scope>
    <source>
        <strain evidence="25">Chongqing</strain>
    </source>
</reference>
<evidence type="ECO:0000256" key="6">
    <source>
        <dbReference type="ARBA" id="ARBA00022454"/>
    </source>
</evidence>
<feature type="DNA-binding region" description="HMG box" evidence="22">
    <location>
        <begin position="97"/>
        <end position="165"/>
    </location>
</feature>
<dbReference type="GO" id="GO:0006310">
    <property type="term" value="P:DNA recombination"/>
    <property type="evidence" value="ECO:0007669"/>
    <property type="project" value="UniProtKB-KW"/>
</dbReference>
<evidence type="ECO:0000256" key="4">
    <source>
        <dbReference type="ARBA" id="ARBA00004613"/>
    </source>
</evidence>
<evidence type="ECO:0000256" key="12">
    <source>
        <dbReference type="ARBA" id="ARBA00023015"/>
    </source>
</evidence>
<dbReference type="AlphaFoldDB" id="A0AAD5A3W6"/>
<name>A0AAD5A3W6_SILAS</name>
<dbReference type="SUPFAM" id="SSF47095">
    <property type="entry name" value="HMG-box"/>
    <property type="match status" value="2"/>
</dbReference>
<dbReference type="FunFam" id="1.10.30.10:FF:000018">
    <property type="entry name" value="High mobility group protein B2"/>
    <property type="match status" value="1"/>
</dbReference>
<evidence type="ECO:0000256" key="18">
    <source>
        <dbReference type="ARBA" id="ARBA00023198"/>
    </source>
</evidence>
<keyword evidence="8" id="KW-0964">Secreted</keyword>
<keyword evidence="6" id="KW-0158">Chromosome</keyword>
<dbReference type="InterPro" id="IPR009071">
    <property type="entry name" value="HMG_box_dom"/>
</dbReference>
<dbReference type="PANTHER" id="PTHR48112:SF3">
    <property type="entry name" value="HIGH MOBILITY GROUP PROTEIN B2"/>
    <property type="match status" value="1"/>
</dbReference>
<protein>
    <recommendedName>
        <fullName evidence="20">High mobility group protein B2</fullName>
    </recommendedName>
    <alternativeName>
        <fullName evidence="21">High mobility group protein 2</fullName>
    </alternativeName>
</protein>
<comment type="caution">
    <text evidence="25">The sequence shown here is derived from an EMBL/GenBank/DDBJ whole genome shotgun (WGS) entry which is preliminary data.</text>
</comment>
<evidence type="ECO:0000259" key="24">
    <source>
        <dbReference type="PROSITE" id="PS50118"/>
    </source>
</evidence>
<dbReference type="GO" id="GO:0005694">
    <property type="term" value="C:chromosome"/>
    <property type="evidence" value="ECO:0007669"/>
    <property type="project" value="UniProtKB-SubCell"/>
</dbReference>
<keyword evidence="18" id="KW-0395">Inflammatory response</keyword>
<dbReference type="SMART" id="SM00398">
    <property type="entry name" value="HMG"/>
    <property type="match status" value="2"/>
</dbReference>
<feature type="compositionally biased region" description="Acidic residues" evidence="23">
    <location>
        <begin position="193"/>
        <end position="217"/>
    </location>
</feature>
<evidence type="ECO:0000256" key="23">
    <source>
        <dbReference type="SAM" id="MobiDB-lite"/>
    </source>
</evidence>
<evidence type="ECO:0000256" key="1">
    <source>
        <dbReference type="ARBA" id="ARBA00004123"/>
    </source>
</evidence>
<organism evidence="25 26">
    <name type="scientific">Silurus asotus</name>
    <name type="common">Amur catfish</name>
    <name type="synonym">Parasilurus asotus</name>
    <dbReference type="NCBI Taxonomy" id="30991"/>
    <lineage>
        <taxon>Eukaryota</taxon>
        <taxon>Metazoa</taxon>
        <taxon>Chordata</taxon>
        <taxon>Craniata</taxon>
        <taxon>Vertebrata</taxon>
        <taxon>Euteleostomi</taxon>
        <taxon>Actinopterygii</taxon>
        <taxon>Neopterygii</taxon>
        <taxon>Teleostei</taxon>
        <taxon>Ostariophysi</taxon>
        <taxon>Siluriformes</taxon>
        <taxon>Siluridae</taxon>
        <taxon>Silurus</taxon>
    </lineage>
</organism>
<dbReference type="FunFam" id="1.10.30.10:FF:000006">
    <property type="entry name" value="High mobility group protein B1"/>
    <property type="match status" value="1"/>
</dbReference>
<dbReference type="GO" id="GO:0003677">
    <property type="term" value="F:DNA binding"/>
    <property type="evidence" value="ECO:0007669"/>
    <property type="project" value="UniProtKB-UniRule"/>
</dbReference>
<keyword evidence="19 22" id="KW-0539">Nucleus</keyword>
<evidence type="ECO:0000256" key="16">
    <source>
        <dbReference type="ARBA" id="ARBA00023163"/>
    </source>
</evidence>
<dbReference type="InterPro" id="IPR036910">
    <property type="entry name" value="HMG_box_dom_sf"/>
</dbReference>
<keyword evidence="26" id="KW-1185">Reference proteome</keyword>
<evidence type="ECO:0000256" key="10">
    <source>
        <dbReference type="ARBA" id="ARBA00022737"/>
    </source>
</evidence>
<gene>
    <name evidence="25" type="ORF">C0J50_6273</name>
</gene>
<dbReference type="Gene3D" id="1.10.30.10">
    <property type="entry name" value="High mobility group box domain"/>
    <property type="match status" value="2"/>
</dbReference>
<dbReference type="InterPro" id="IPR050342">
    <property type="entry name" value="HMGB"/>
</dbReference>
<keyword evidence="7" id="KW-0963">Cytoplasm</keyword>
<evidence type="ECO:0000256" key="5">
    <source>
        <dbReference type="ARBA" id="ARBA00008774"/>
    </source>
</evidence>
<dbReference type="Pfam" id="PF00505">
    <property type="entry name" value="HMG_box"/>
    <property type="match status" value="1"/>
</dbReference>
<keyword evidence="13" id="KW-0558">Oxidation</keyword>
<keyword evidence="14 22" id="KW-0238">DNA-binding</keyword>
<comment type="similarity">
    <text evidence="5">Belongs to the HMGB family.</text>
</comment>
<comment type="subcellular location">
    <subcellularLocation>
        <location evidence="2">Chromosome</location>
    </subcellularLocation>
    <subcellularLocation>
        <location evidence="3">Cytoplasm</location>
    </subcellularLocation>
    <subcellularLocation>
        <location evidence="1">Nucleus</location>
    </subcellularLocation>
    <subcellularLocation>
        <location evidence="4">Secreted</location>
    </subcellularLocation>
</comment>
<keyword evidence="10" id="KW-0677">Repeat</keyword>
<dbReference type="CDD" id="cd21978">
    <property type="entry name" value="HMG-box_HMGB_rpt1"/>
    <property type="match status" value="1"/>
</dbReference>
<dbReference type="EMBL" id="MU579904">
    <property type="protein sequence ID" value="KAI5609271.1"/>
    <property type="molecule type" value="Genomic_DNA"/>
</dbReference>
<dbReference type="GO" id="GO:0045087">
    <property type="term" value="P:innate immune response"/>
    <property type="evidence" value="ECO:0007669"/>
    <property type="project" value="UniProtKB-KW"/>
</dbReference>